<dbReference type="AlphaFoldDB" id="A0A9W8CMV8"/>
<reference evidence="1" key="1">
    <citation type="submission" date="2022-07" db="EMBL/GenBank/DDBJ databases">
        <title>Phylogenomic reconstructions and comparative analyses of Kickxellomycotina fungi.</title>
        <authorList>
            <person name="Reynolds N.K."/>
            <person name="Stajich J.E."/>
            <person name="Barry K."/>
            <person name="Grigoriev I.V."/>
            <person name="Crous P."/>
            <person name="Smith M.E."/>
        </authorList>
    </citation>
    <scope>NUCLEOTIDE SEQUENCE</scope>
    <source>
        <strain evidence="1">BCRC 34381</strain>
    </source>
</reference>
<feature type="non-terminal residue" evidence="1">
    <location>
        <position position="432"/>
    </location>
</feature>
<comment type="caution">
    <text evidence="1">The sequence shown here is derived from an EMBL/GenBank/DDBJ whole genome shotgun (WGS) entry which is preliminary data.</text>
</comment>
<gene>
    <name evidence="1" type="ORF">LPJ61_006451</name>
</gene>
<dbReference type="Proteomes" id="UP001143981">
    <property type="component" value="Unassembled WGS sequence"/>
</dbReference>
<protein>
    <recommendedName>
        <fullName evidence="3">F-box domain-containing protein</fullName>
    </recommendedName>
</protein>
<evidence type="ECO:0008006" key="3">
    <source>
        <dbReference type="Google" id="ProtNLM"/>
    </source>
</evidence>
<dbReference type="OrthoDB" id="5595974at2759"/>
<sequence>MRGTTVDLLSPEILTRVLQYAAGSSCYSVDEWRDQQLPLLSVCRRWRALISSQVLSQLYISLEERGPAAARRSCSSSGTDADGGIEDDMRIVSNLGVATSHGRHADIKALDIKTEDPRDITSFFERVAQMLGARALSWKSIETLRVSFLLDELAIGTDSSSAKHADMDGKTVQVCEGLVHLMPNISRIEIMGTSKCSESAMVMGRLVDMYAQQLRHLDTSLPLPLMSAQFSDRLVHLGMELDEGVEMQFPFVCAPSLQYLSLGNATESAIWHSFYGSTGSRGVTFSSLKRLCINFAADSERLSGDADERFPLDTLNFPELETLTVDMCPAASELLARASFPDLLKTLRVVGPLAGSMTLTNVAFGATSRKSICKHIAAGTSDGDDGLCTPNFFLGPSPIAGHASLHIGSTARLPANVAVTWPSLAELQIDAK</sequence>
<keyword evidence="2" id="KW-1185">Reference proteome</keyword>
<name>A0A9W8CMV8_9FUNG</name>
<proteinExistence type="predicted"/>
<dbReference type="EMBL" id="JANBOI010003172">
    <property type="protein sequence ID" value="KAJ1718839.1"/>
    <property type="molecule type" value="Genomic_DNA"/>
</dbReference>
<evidence type="ECO:0000313" key="2">
    <source>
        <dbReference type="Proteomes" id="UP001143981"/>
    </source>
</evidence>
<organism evidence="1 2">
    <name type="scientific">Coemansia biformis</name>
    <dbReference type="NCBI Taxonomy" id="1286918"/>
    <lineage>
        <taxon>Eukaryota</taxon>
        <taxon>Fungi</taxon>
        <taxon>Fungi incertae sedis</taxon>
        <taxon>Zoopagomycota</taxon>
        <taxon>Kickxellomycotina</taxon>
        <taxon>Kickxellomycetes</taxon>
        <taxon>Kickxellales</taxon>
        <taxon>Kickxellaceae</taxon>
        <taxon>Coemansia</taxon>
    </lineage>
</organism>
<accession>A0A9W8CMV8</accession>
<evidence type="ECO:0000313" key="1">
    <source>
        <dbReference type="EMBL" id="KAJ1718839.1"/>
    </source>
</evidence>